<dbReference type="PANTHER" id="PTHR46470">
    <property type="entry name" value="N-ACYLNEURAMINATE-9-PHOSPHATASE"/>
    <property type="match status" value="1"/>
</dbReference>
<evidence type="ECO:0000313" key="4">
    <source>
        <dbReference type="EMBL" id="SKA56773.1"/>
    </source>
</evidence>
<keyword evidence="2 4" id="KW-0378">Hydrolase</keyword>
<keyword evidence="3" id="KW-0460">Magnesium</keyword>
<dbReference type="EMBL" id="FUXX01000001">
    <property type="protein sequence ID" value="SKA56773.1"/>
    <property type="molecule type" value="Genomic_DNA"/>
</dbReference>
<dbReference type="RefSeq" id="WP_031490621.1">
    <property type="nucleotide sequence ID" value="NZ_FUXX01000001.1"/>
</dbReference>
<dbReference type="InterPro" id="IPR023214">
    <property type="entry name" value="HAD_sf"/>
</dbReference>
<dbReference type="InterPro" id="IPR051400">
    <property type="entry name" value="HAD-like_hydrolase"/>
</dbReference>
<dbReference type="AlphaFoldDB" id="A0A1T4UVN9"/>
<dbReference type="SFLD" id="SFLDG01129">
    <property type="entry name" value="C1.5:_HAD__Beta-PGM__Phosphata"/>
    <property type="match status" value="1"/>
</dbReference>
<sequence>MKFFKQIDLSKIKVLSFDLDNTIYDCETVLRKAEAWFTQYLCDTYGLGGACLKYDFWAQIKSEVLHDNPELADDVTLLREVSLVEAFRRLKIPLENGLADAKKLVDLFVEHRSSGFVHQDIYDMLSALKQKYPMVAISNGNLKPSKIMVDGYFERDFRPAVGGLRRKPFADMFIECAKFKNVKIDEILHIGDDPFTDVYGAVQAGCKCAWVYKGYTGISPDEKNLKVLPDILLDNVLELKTLL</sequence>
<protein>
    <submittedName>
        <fullName evidence="4">Putative hydrolase of the HAD superfamily</fullName>
    </submittedName>
</protein>
<dbReference type="Gene3D" id="1.20.120.1600">
    <property type="match status" value="1"/>
</dbReference>
<name>A0A1T4UVN9_9GAMM</name>
<dbReference type="Proteomes" id="UP000242432">
    <property type="component" value="Unassembled WGS sequence"/>
</dbReference>
<dbReference type="Pfam" id="PF00702">
    <property type="entry name" value="Hydrolase"/>
    <property type="match status" value="1"/>
</dbReference>
<dbReference type="GO" id="GO:0009231">
    <property type="term" value="P:riboflavin biosynthetic process"/>
    <property type="evidence" value="ECO:0007669"/>
    <property type="project" value="TreeGrafter"/>
</dbReference>
<dbReference type="NCBIfam" id="TIGR01549">
    <property type="entry name" value="HAD-SF-IA-v1"/>
    <property type="match status" value="1"/>
</dbReference>
<reference evidence="5" key="1">
    <citation type="submission" date="2017-02" db="EMBL/GenBank/DDBJ databases">
        <authorList>
            <person name="Varghese N."/>
            <person name="Submissions S."/>
        </authorList>
    </citation>
    <scope>NUCLEOTIDE SEQUENCE [LARGE SCALE GENOMIC DNA]</scope>
    <source>
        <strain evidence="5">DSM 3072</strain>
    </source>
</reference>
<evidence type="ECO:0000256" key="1">
    <source>
        <dbReference type="ARBA" id="ARBA00001946"/>
    </source>
</evidence>
<dbReference type="SUPFAM" id="SSF56784">
    <property type="entry name" value="HAD-like"/>
    <property type="match status" value="1"/>
</dbReference>
<keyword evidence="5" id="KW-1185">Reference proteome</keyword>
<evidence type="ECO:0000256" key="3">
    <source>
        <dbReference type="ARBA" id="ARBA00022842"/>
    </source>
</evidence>
<dbReference type="Gene3D" id="3.40.50.1000">
    <property type="entry name" value="HAD superfamily/HAD-like"/>
    <property type="match status" value="1"/>
</dbReference>
<dbReference type="SFLD" id="SFLDS00003">
    <property type="entry name" value="Haloacid_Dehalogenase"/>
    <property type="match status" value="1"/>
</dbReference>
<dbReference type="InterPro" id="IPR036412">
    <property type="entry name" value="HAD-like_sf"/>
</dbReference>
<gene>
    <name evidence="4" type="ORF">SAMN02745213_00075</name>
</gene>
<comment type="cofactor">
    <cofactor evidence="1">
        <name>Mg(2+)</name>
        <dbReference type="ChEBI" id="CHEBI:18420"/>
    </cofactor>
</comment>
<organism evidence="4 5">
    <name type="scientific">Succinivibrio dextrinosolvens DSM 3072</name>
    <dbReference type="NCBI Taxonomy" id="1123324"/>
    <lineage>
        <taxon>Bacteria</taxon>
        <taxon>Pseudomonadati</taxon>
        <taxon>Pseudomonadota</taxon>
        <taxon>Gammaproteobacteria</taxon>
        <taxon>Aeromonadales</taxon>
        <taxon>Succinivibrionaceae</taxon>
        <taxon>Succinivibrio</taxon>
    </lineage>
</organism>
<dbReference type="GO" id="GO:0016787">
    <property type="term" value="F:hydrolase activity"/>
    <property type="evidence" value="ECO:0007669"/>
    <property type="project" value="UniProtKB-KW"/>
</dbReference>
<evidence type="ECO:0000313" key="5">
    <source>
        <dbReference type="Proteomes" id="UP000242432"/>
    </source>
</evidence>
<evidence type="ECO:0000256" key="2">
    <source>
        <dbReference type="ARBA" id="ARBA00022801"/>
    </source>
</evidence>
<proteinExistence type="predicted"/>
<dbReference type="PANTHER" id="PTHR46470:SF4">
    <property type="entry name" value="5-AMINO-6-(5-PHOSPHO-D-RIBITYLAMINO)URACIL PHOSPHATASE YIGB"/>
    <property type="match status" value="1"/>
</dbReference>
<dbReference type="InterPro" id="IPR006439">
    <property type="entry name" value="HAD-SF_hydro_IA"/>
</dbReference>
<accession>A0A1T4UVN9</accession>
<dbReference type="STRING" id="83771.SAMN02910357_00993"/>